<keyword evidence="5" id="KW-0210">Decarboxylase</keyword>
<keyword evidence="15" id="KW-1185">Reference proteome</keyword>
<dbReference type="GO" id="GO:0000287">
    <property type="term" value="F:magnesium ion binding"/>
    <property type="evidence" value="ECO:0007669"/>
    <property type="project" value="InterPro"/>
</dbReference>
<feature type="domain" description="Thiamine pyrophosphate enzyme N-terminal TPP-binding" evidence="13">
    <location>
        <begin position="7"/>
        <end position="109"/>
    </location>
</feature>
<dbReference type="PANTHER" id="PTHR43452">
    <property type="entry name" value="PYRUVATE DECARBOXYLASE"/>
    <property type="match status" value="1"/>
</dbReference>
<dbReference type="SUPFAM" id="SSF52467">
    <property type="entry name" value="DHS-like NAD/FAD-binding domain"/>
    <property type="match status" value="1"/>
</dbReference>
<dbReference type="FunFam" id="3.40.50.970:FF:000024">
    <property type="entry name" value="Pyruvate decarboxylase isozyme"/>
    <property type="match status" value="1"/>
</dbReference>
<evidence type="ECO:0000259" key="13">
    <source>
        <dbReference type="Pfam" id="PF02776"/>
    </source>
</evidence>
<dbReference type="Pfam" id="PF02776">
    <property type="entry name" value="TPP_enzyme_N"/>
    <property type="match status" value="1"/>
</dbReference>
<evidence type="ECO:0000313" key="15">
    <source>
        <dbReference type="Proteomes" id="UP000199236"/>
    </source>
</evidence>
<dbReference type="SUPFAM" id="SSF52518">
    <property type="entry name" value="Thiamin diphosphate-binding fold (THDP-binding)"/>
    <property type="match status" value="2"/>
</dbReference>
<keyword evidence="6 9" id="KW-0460">Magnesium</keyword>
<dbReference type="Gene3D" id="3.40.50.1220">
    <property type="entry name" value="TPP-binding domain"/>
    <property type="match status" value="1"/>
</dbReference>
<dbReference type="InterPro" id="IPR047214">
    <property type="entry name" value="TPP_PDC_IPDC"/>
</dbReference>
<dbReference type="RefSeq" id="WP_210186626.1">
    <property type="nucleotide sequence ID" value="NZ_FOVR01000001.1"/>
</dbReference>
<feature type="binding site" evidence="9">
    <location>
        <position position="465"/>
    </location>
    <ligand>
        <name>Mg(2+)</name>
        <dbReference type="ChEBI" id="CHEBI:18420"/>
    </ligand>
</feature>
<organism evidence="14 15">
    <name type="scientific">Cohaesibacter marisflavi</name>
    <dbReference type="NCBI Taxonomy" id="655353"/>
    <lineage>
        <taxon>Bacteria</taxon>
        <taxon>Pseudomonadati</taxon>
        <taxon>Pseudomonadota</taxon>
        <taxon>Alphaproteobacteria</taxon>
        <taxon>Hyphomicrobiales</taxon>
        <taxon>Cohaesibacteraceae</taxon>
    </lineage>
</organism>
<evidence type="ECO:0000259" key="11">
    <source>
        <dbReference type="Pfam" id="PF00205"/>
    </source>
</evidence>
<evidence type="ECO:0000256" key="2">
    <source>
        <dbReference type="ARBA" id="ARBA00001964"/>
    </source>
</evidence>
<dbReference type="Pfam" id="PF00205">
    <property type="entry name" value="TPP_enzyme_M"/>
    <property type="match status" value="1"/>
</dbReference>
<sequence>MTKKTSIGNYLFTRLQEMGIGHIFGVPGDFTLQMLDQIDEVDGLNFVGNCNELNSAYAADGYARLNRISAMITTYGVGDLSALCGVAGACAENVPMVFISGAPPLYAMEGRLRIHHSLAEGNFDNVMNSVREFTVAQTRLTPANAAFEIDRILKICWIERQPVFIQIPSNISHLLIDAPQGPLDLSIPQSDSESLESALALVLKHLQLAERPAVLIDMDVDRTGYTDALVRLVEKYKIPYASFRSGKAILSEASPLFAGIYNGAASEPQVREIIEQSDCLFVTAPSFVEASTLQFIDQMPAETVVSIRGHSSTIGGEVFEGVMAGELISRLADSIEERPEPSVAVQDQTVQPVGVEASRSLTQSRFWPIMGNFFEEGDVILAENGTSNIALTGVKLPEGVSYLSQMVWGAIGYTLPALLGTIMARPERRQILFIGDGSFQLTAQELSTILREGLKPIIFLINNRGYTIERYIQGMKATYNDVANWDYTALMKVFAPEMEAFTASVKTEGELASVLEQCVKQDCASFIEVHLDPFDAPEPLKIFGPKTAELDYGSRRGPRK</sequence>
<keyword evidence="8" id="KW-0456">Lyase</keyword>
<keyword evidence="7 10" id="KW-0786">Thiamine pyrophosphate</keyword>
<dbReference type="InterPro" id="IPR012001">
    <property type="entry name" value="Thiamin_PyroP_enz_TPP-bd_dom"/>
</dbReference>
<gene>
    <name evidence="14" type="ORF">SAMN04488056_101524</name>
</gene>
<dbReference type="GO" id="GO:0005829">
    <property type="term" value="C:cytosol"/>
    <property type="evidence" value="ECO:0007669"/>
    <property type="project" value="TreeGrafter"/>
</dbReference>
<accession>A0A1I5AKA2</accession>
<dbReference type="PROSITE" id="PS00187">
    <property type="entry name" value="TPP_ENZYMES"/>
    <property type="match status" value="1"/>
</dbReference>
<dbReference type="Gene3D" id="3.40.50.970">
    <property type="match status" value="2"/>
</dbReference>
<dbReference type="InterPro" id="IPR012110">
    <property type="entry name" value="PDC/IPDC-like"/>
</dbReference>
<dbReference type="InterPro" id="IPR000399">
    <property type="entry name" value="TPP-bd_CS"/>
</dbReference>
<dbReference type="GO" id="GO:0000949">
    <property type="term" value="P:aromatic amino acid family catabolic process to alcohol via Ehrlich pathway"/>
    <property type="evidence" value="ECO:0007669"/>
    <property type="project" value="TreeGrafter"/>
</dbReference>
<dbReference type="EMBL" id="FOVR01000001">
    <property type="protein sequence ID" value="SFN62926.1"/>
    <property type="molecule type" value="Genomic_DNA"/>
</dbReference>
<evidence type="ECO:0000313" key="14">
    <source>
        <dbReference type="EMBL" id="SFN62926.1"/>
    </source>
</evidence>
<evidence type="ECO:0000256" key="6">
    <source>
        <dbReference type="ARBA" id="ARBA00022842"/>
    </source>
</evidence>
<dbReference type="InterPro" id="IPR029035">
    <property type="entry name" value="DHS-like_NAD/FAD-binding_dom"/>
</dbReference>
<comment type="cofactor">
    <cofactor evidence="9">
        <name>Mg(2+)</name>
        <dbReference type="ChEBI" id="CHEBI:18420"/>
    </cofactor>
    <text evidence="9">Binds 1 Mg(2+) per subunit.</text>
</comment>
<dbReference type="Pfam" id="PF02775">
    <property type="entry name" value="TPP_enzyme_C"/>
    <property type="match status" value="1"/>
</dbReference>
<evidence type="ECO:0000259" key="12">
    <source>
        <dbReference type="Pfam" id="PF02775"/>
    </source>
</evidence>
<dbReference type="InterPro" id="IPR047213">
    <property type="entry name" value="TPP_PYR_PDC_IPDC-like"/>
</dbReference>
<dbReference type="CDD" id="cd02005">
    <property type="entry name" value="TPP_PDC_IPDC"/>
    <property type="match status" value="1"/>
</dbReference>
<comment type="cofactor">
    <cofactor evidence="2">
        <name>thiamine diphosphate</name>
        <dbReference type="ChEBI" id="CHEBI:58937"/>
    </cofactor>
</comment>
<reference evidence="14 15" key="1">
    <citation type="submission" date="2016-10" db="EMBL/GenBank/DDBJ databases">
        <authorList>
            <person name="de Groot N.N."/>
        </authorList>
    </citation>
    <scope>NUCLEOTIDE SEQUENCE [LARGE SCALE GENOMIC DNA]</scope>
    <source>
        <strain evidence="14 15">CGMCC 1.9157</strain>
    </source>
</reference>
<evidence type="ECO:0000256" key="3">
    <source>
        <dbReference type="ARBA" id="ARBA00007812"/>
    </source>
</evidence>
<evidence type="ECO:0000256" key="7">
    <source>
        <dbReference type="ARBA" id="ARBA00023052"/>
    </source>
</evidence>
<dbReference type="GO" id="GO:0030976">
    <property type="term" value="F:thiamine pyrophosphate binding"/>
    <property type="evidence" value="ECO:0007669"/>
    <property type="project" value="InterPro"/>
</dbReference>
<dbReference type="InterPro" id="IPR011766">
    <property type="entry name" value="TPP_enzyme_TPP-bd"/>
</dbReference>
<dbReference type="InterPro" id="IPR029061">
    <property type="entry name" value="THDP-binding"/>
</dbReference>
<feature type="binding site" evidence="9">
    <location>
        <position position="436"/>
    </location>
    <ligand>
        <name>Mg(2+)</name>
        <dbReference type="ChEBI" id="CHEBI:18420"/>
    </ligand>
</feature>
<comment type="cofactor">
    <cofactor evidence="1">
        <name>a metal cation</name>
        <dbReference type="ChEBI" id="CHEBI:25213"/>
    </cofactor>
</comment>
<evidence type="ECO:0000256" key="8">
    <source>
        <dbReference type="ARBA" id="ARBA00023239"/>
    </source>
</evidence>
<keyword evidence="4 9" id="KW-0479">Metal-binding</keyword>
<proteinExistence type="inferred from homology"/>
<evidence type="ECO:0000256" key="4">
    <source>
        <dbReference type="ARBA" id="ARBA00022723"/>
    </source>
</evidence>
<feature type="domain" description="Thiamine pyrophosphate enzyme TPP-binding" evidence="12">
    <location>
        <begin position="394"/>
        <end position="529"/>
    </location>
</feature>
<dbReference type="PIRSF" id="PIRSF036565">
    <property type="entry name" value="Pyruvt_ip_decrb"/>
    <property type="match status" value="1"/>
</dbReference>
<dbReference type="PANTHER" id="PTHR43452:SF30">
    <property type="entry name" value="PYRUVATE DECARBOXYLASE ISOZYME 1-RELATED"/>
    <property type="match status" value="1"/>
</dbReference>
<keyword evidence="14" id="KW-0670">Pyruvate</keyword>
<evidence type="ECO:0000256" key="5">
    <source>
        <dbReference type="ARBA" id="ARBA00022793"/>
    </source>
</evidence>
<evidence type="ECO:0000256" key="10">
    <source>
        <dbReference type="RuleBase" id="RU362132"/>
    </source>
</evidence>
<feature type="binding site" evidence="9">
    <location>
        <position position="463"/>
    </location>
    <ligand>
        <name>Mg(2+)</name>
        <dbReference type="ChEBI" id="CHEBI:18420"/>
    </ligand>
</feature>
<dbReference type="AlphaFoldDB" id="A0A1I5AKA2"/>
<protein>
    <submittedName>
        <fullName evidence="14">Indolepyruvate decarboxylase</fullName>
    </submittedName>
</protein>
<dbReference type="GO" id="GO:0004737">
    <property type="term" value="F:pyruvate decarboxylase activity"/>
    <property type="evidence" value="ECO:0007669"/>
    <property type="project" value="TreeGrafter"/>
</dbReference>
<dbReference type="InterPro" id="IPR012000">
    <property type="entry name" value="Thiamin_PyroP_enz_cen_dom"/>
</dbReference>
<dbReference type="Proteomes" id="UP000199236">
    <property type="component" value="Unassembled WGS sequence"/>
</dbReference>
<dbReference type="STRING" id="655353.SAMN04488056_101524"/>
<comment type="similarity">
    <text evidence="3 10">Belongs to the TPP enzyme family.</text>
</comment>
<feature type="domain" description="Thiamine pyrophosphate enzyme central" evidence="11">
    <location>
        <begin position="202"/>
        <end position="317"/>
    </location>
</feature>
<dbReference type="CDD" id="cd07038">
    <property type="entry name" value="TPP_PYR_PDC_IPDC_like"/>
    <property type="match status" value="1"/>
</dbReference>
<name>A0A1I5AKA2_9HYPH</name>
<evidence type="ECO:0000256" key="1">
    <source>
        <dbReference type="ARBA" id="ARBA00001920"/>
    </source>
</evidence>
<evidence type="ECO:0000256" key="9">
    <source>
        <dbReference type="PIRSR" id="PIRSR036565-2"/>
    </source>
</evidence>